<dbReference type="Proteomes" id="UP000092555">
    <property type="component" value="Unassembled WGS sequence"/>
</dbReference>
<evidence type="ECO:0008006" key="4">
    <source>
        <dbReference type="Google" id="ProtNLM"/>
    </source>
</evidence>
<dbReference type="InterPro" id="IPR031452">
    <property type="entry name" value="Kre1"/>
</dbReference>
<sequence>MHFLHIFTLIFASLVAATSSSSSSYTTSTTAATTTLVWVTGTNSNGVTVTTQSAYTQQFTSFYTSVALPSSGSIGIGTESGTVGVIRTYSYTTINGADGMVAGRPTGIFITSIAPLLSAIFGLFML</sequence>
<reference evidence="2 3" key="1">
    <citation type="submission" date="2016-05" db="EMBL/GenBank/DDBJ databases">
        <title>Comparative genomics of biotechnologically important yeasts.</title>
        <authorList>
            <consortium name="DOE Joint Genome Institute"/>
            <person name="Riley R."/>
            <person name="Haridas S."/>
            <person name="Wolfe K.H."/>
            <person name="Lopes M.R."/>
            <person name="Hittinger C.T."/>
            <person name="Goker M."/>
            <person name="Salamov A."/>
            <person name="Wisecaver J."/>
            <person name="Long T.M."/>
            <person name="Aerts A.L."/>
            <person name="Barry K."/>
            <person name="Choi C."/>
            <person name="Clum A."/>
            <person name="Coughlan A.Y."/>
            <person name="Deshpande S."/>
            <person name="Douglass A.P."/>
            <person name="Hanson S.J."/>
            <person name="Klenk H.-P."/>
            <person name="LaButti K."/>
            <person name="Lapidus A."/>
            <person name="Lindquist E."/>
            <person name="Lipzen A."/>
            <person name="Meier-kolthoff J.P."/>
            <person name="Ohm R.A."/>
            <person name="Otillar R.P."/>
            <person name="Pangilinan J."/>
            <person name="Peng Y."/>
            <person name="Rokas A."/>
            <person name="Rosa C.A."/>
            <person name="Scheuner C."/>
            <person name="Sibirny A.A."/>
            <person name="Slot J.C."/>
            <person name="Stielow J.B."/>
            <person name="Sun H."/>
            <person name="Kurtzman C.P."/>
            <person name="Blackwell M."/>
            <person name="Grigoriev I.V."/>
            <person name="Jeffries T.W."/>
        </authorList>
    </citation>
    <scope>NUCLEOTIDE SEQUENCE [LARGE SCALE GENOMIC DNA]</scope>
    <source>
        <strain evidence="2 3">NRRL YB-4993</strain>
    </source>
</reference>
<gene>
    <name evidence="2" type="ORF">METBIDRAFT_214055</name>
</gene>
<comment type="caution">
    <text evidence="2">The sequence shown here is derived from an EMBL/GenBank/DDBJ whole genome shotgun (WGS) entry which is preliminary data.</text>
</comment>
<name>A0A1A0H657_9ASCO</name>
<organism evidence="2 3">
    <name type="scientific">Metschnikowia bicuspidata var. bicuspidata NRRL YB-4993</name>
    <dbReference type="NCBI Taxonomy" id="869754"/>
    <lineage>
        <taxon>Eukaryota</taxon>
        <taxon>Fungi</taxon>
        <taxon>Dikarya</taxon>
        <taxon>Ascomycota</taxon>
        <taxon>Saccharomycotina</taxon>
        <taxon>Pichiomycetes</taxon>
        <taxon>Metschnikowiaceae</taxon>
        <taxon>Metschnikowia</taxon>
    </lineage>
</organism>
<dbReference type="EMBL" id="LXTC01000006">
    <property type="protein sequence ID" value="OBA19440.1"/>
    <property type="molecule type" value="Genomic_DNA"/>
</dbReference>
<dbReference type="GO" id="GO:0031505">
    <property type="term" value="P:fungal-type cell wall organization"/>
    <property type="evidence" value="ECO:0007669"/>
    <property type="project" value="InterPro"/>
</dbReference>
<dbReference type="RefSeq" id="XP_018709968.1">
    <property type="nucleotide sequence ID" value="XM_018855069.1"/>
</dbReference>
<proteinExistence type="predicted"/>
<protein>
    <recommendedName>
        <fullName evidence="4">Protein KRE1</fullName>
    </recommendedName>
</protein>
<keyword evidence="1" id="KW-0732">Signal</keyword>
<dbReference type="AlphaFoldDB" id="A0A1A0H657"/>
<evidence type="ECO:0000256" key="1">
    <source>
        <dbReference type="SAM" id="SignalP"/>
    </source>
</evidence>
<keyword evidence="3" id="KW-1185">Reference proteome</keyword>
<feature type="signal peptide" evidence="1">
    <location>
        <begin position="1"/>
        <end position="17"/>
    </location>
</feature>
<feature type="chain" id="PRO_5008291666" description="Protein KRE1" evidence="1">
    <location>
        <begin position="18"/>
        <end position="126"/>
    </location>
</feature>
<evidence type="ECO:0000313" key="3">
    <source>
        <dbReference type="Proteomes" id="UP000092555"/>
    </source>
</evidence>
<dbReference type="Pfam" id="PF17056">
    <property type="entry name" value="KRE1"/>
    <property type="match status" value="1"/>
</dbReference>
<evidence type="ECO:0000313" key="2">
    <source>
        <dbReference type="EMBL" id="OBA19440.1"/>
    </source>
</evidence>
<dbReference type="STRING" id="869754.A0A1A0H657"/>
<dbReference type="GeneID" id="30028045"/>
<accession>A0A1A0H657</accession>